<dbReference type="AlphaFoldDB" id="A0A1H8A7V8"/>
<reference evidence="3" key="1">
    <citation type="submission" date="2016-10" db="EMBL/GenBank/DDBJ databases">
        <authorList>
            <person name="Varghese N."/>
        </authorList>
    </citation>
    <scope>NUCLEOTIDE SEQUENCE [LARGE SCALE GENOMIC DNA]</scope>
    <source>
        <strain evidence="3">DSM 45096 / BCRC 16803 / CGMCC 4.1857 / CIP 109030 / JCM 12277 / KCTC 19219 / NBRC 100920 / 33214</strain>
    </source>
</reference>
<dbReference type="Proteomes" id="UP000183015">
    <property type="component" value="Unassembled WGS sequence"/>
</dbReference>
<feature type="region of interest" description="Disordered" evidence="1">
    <location>
        <begin position="169"/>
        <end position="197"/>
    </location>
</feature>
<name>A0A1H8A7V8_STRJI</name>
<protein>
    <submittedName>
        <fullName evidence="2">Uncharacterized protein</fullName>
    </submittedName>
</protein>
<keyword evidence="3" id="KW-1185">Reference proteome</keyword>
<sequence length="197" mass="21101">MTETTTDPSRPTAGSALREVADELRQWAEHLPAARPGAELPDLPTLSRHVLSLDLLFSRMVSFSWFRAGQGESDPQHLDLTADYGKAVDQLTGAQSHLARAYGVSASLLAPALRPGPTSDVRHATLTTRGNLALAQARSTAIRTADAITSHAASLDRSYQGQPLLTHEERRATRSTALASVATARPSTVNSRTGARR</sequence>
<evidence type="ECO:0000256" key="1">
    <source>
        <dbReference type="SAM" id="MobiDB-lite"/>
    </source>
</evidence>
<proteinExistence type="predicted"/>
<evidence type="ECO:0000313" key="3">
    <source>
        <dbReference type="Proteomes" id="UP000183015"/>
    </source>
</evidence>
<evidence type="ECO:0000313" key="2">
    <source>
        <dbReference type="EMBL" id="SEM65627.1"/>
    </source>
</evidence>
<feature type="compositionally biased region" description="Polar residues" evidence="1">
    <location>
        <begin position="185"/>
        <end position="197"/>
    </location>
</feature>
<dbReference type="EMBL" id="FOAZ01000041">
    <property type="protein sequence ID" value="SEM65627.1"/>
    <property type="molecule type" value="Genomic_DNA"/>
</dbReference>
<dbReference type="RefSeq" id="WP_042459740.1">
    <property type="nucleotide sequence ID" value="NZ_BBPN01000061.1"/>
</dbReference>
<accession>A0A1H8A7V8</accession>
<gene>
    <name evidence="2" type="ORF">SAMN05414137_1417</name>
</gene>
<dbReference type="STRING" id="235985.SAMN05414137_1417"/>
<organism evidence="2 3">
    <name type="scientific">Streptacidiphilus jiangxiensis</name>
    <dbReference type="NCBI Taxonomy" id="235985"/>
    <lineage>
        <taxon>Bacteria</taxon>
        <taxon>Bacillati</taxon>
        <taxon>Actinomycetota</taxon>
        <taxon>Actinomycetes</taxon>
        <taxon>Kitasatosporales</taxon>
        <taxon>Streptomycetaceae</taxon>
        <taxon>Streptacidiphilus</taxon>
    </lineage>
</organism>